<evidence type="ECO:0000256" key="8">
    <source>
        <dbReference type="ARBA" id="ARBA00022840"/>
    </source>
</evidence>
<evidence type="ECO:0000256" key="6">
    <source>
        <dbReference type="ARBA" id="ARBA00022598"/>
    </source>
</evidence>
<protein>
    <recommendedName>
        <fullName evidence="4">Tryptophan--tRNA ligase, cytoplasmic</fullName>
        <ecNumber evidence="3">6.1.1.2</ecNumber>
    </recommendedName>
    <alternativeName>
        <fullName evidence="11">Tryptophanyl-tRNA synthetase</fullName>
    </alternativeName>
</protein>
<evidence type="ECO:0000256" key="13">
    <source>
        <dbReference type="SAM" id="MobiDB-lite"/>
    </source>
</evidence>
<dbReference type="FunFam" id="1.10.240.10:FF:000007">
    <property type="entry name" value="Tryptophan--tRNA ligase"/>
    <property type="match status" value="1"/>
</dbReference>
<dbReference type="InterPro" id="IPR002306">
    <property type="entry name" value="Trp-tRNA-ligase"/>
</dbReference>
<keyword evidence="5" id="KW-0963">Cytoplasm</keyword>
<dbReference type="Gene3D" id="3.40.50.620">
    <property type="entry name" value="HUPs"/>
    <property type="match status" value="1"/>
</dbReference>
<keyword evidence="6 14" id="KW-0436">Ligase</keyword>
<dbReference type="GO" id="GO:0005524">
    <property type="term" value="F:ATP binding"/>
    <property type="evidence" value="ECO:0007669"/>
    <property type="project" value="UniProtKB-KW"/>
</dbReference>
<dbReference type="Proteomes" id="UP001153069">
    <property type="component" value="Unassembled WGS sequence"/>
</dbReference>
<dbReference type="InterPro" id="IPR002305">
    <property type="entry name" value="aa-tRNA-synth_Ic"/>
</dbReference>
<dbReference type="GO" id="GO:0006436">
    <property type="term" value="P:tryptophanyl-tRNA aminoacylation"/>
    <property type="evidence" value="ECO:0007669"/>
    <property type="project" value="InterPro"/>
</dbReference>
<keyword evidence="8" id="KW-0067">ATP-binding</keyword>
<evidence type="ECO:0000256" key="5">
    <source>
        <dbReference type="ARBA" id="ARBA00022490"/>
    </source>
</evidence>
<evidence type="ECO:0000256" key="10">
    <source>
        <dbReference type="ARBA" id="ARBA00023146"/>
    </source>
</evidence>
<dbReference type="InterPro" id="IPR001412">
    <property type="entry name" value="aa-tRNA-synth_I_CS"/>
</dbReference>
<feature type="compositionally biased region" description="Low complexity" evidence="13">
    <location>
        <begin position="251"/>
        <end position="271"/>
    </location>
</feature>
<dbReference type="InterPro" id="IPR014729">
    <property type="entry name" value="Rossmann-like_a/b/a_fold"/>
</dbReference>
<dbReference type="OrthoDB" id="10261385at2759"/>
<dbReference type="EMBL" id="CAICTM010000176">
    <property type="protein sequence ID" value="CAB9503807.1"/>
    <property type="molecule type" value="Genomic_DNA"/>
</dbReference>
<gene>
    <name evidence="14" type="ORF">SEMRO_177_G077620.1</name>
</gene>
<comment type="catalytic activity">
    <reaction evidence="12">
        <text>tRNA(Trp) + L-tryptophan + ATP = L-tryptophyl-tRNA(Trp) + AMP + diphosphate + H(+)</text>
        <dbReference type="Rhea" id="RHEA:24080"/>
        <dbReference type="Rhea" id="RHEA-COMP:9671"/>
        <dbReference type="Rhea" id="RHEA-COMP:9705"/>
        <dbReference type="ChEBI" id="CHEBI:15378"/>
        <dbReference type="ChEBI" id="CHEBI:30616"/>
        <dbReference type="ChEBI" id="CHEBI:33019"/>
        <dbReference type="ChEBI" id="CHEBI:57912"/>
        <dbReference type="ChEBI" id="CHEBI:78442"/>
        <dbReference type="ChEBI" id="CHEBI:78535"/>
        <dbReference type="ChEBI" id="CHEBI:456215"/>
        <dbReference type="EC" id="6.1.1.2"/>
    </reaction>
</comment>
<keyword evidence="7" id="KW-0547">Nucleotide-binding</keyword>
<evidence type="ECO:0000256" key="12">
    <source>
        <dbReference type="ARBA" id="ARBA00049929"/>
    </source>
</evidence>
<keyword evidence="9" id="KW-0648">Protein biosynthesis</keyword>
<proteinExistence type="inferred from homology"/>
<dbReference type="Pfam" id="PF00579">
    <property type="entry name" value="tRNA-synt_1b"/>
    <property type="match status" value="1"/>
</dbReference>
<comment type="subcellular location">
    <subcellularLocation>
        <location evidence="1">Cytoplasm</location>
    </subcellularLocation>
</comment>
<evidence type="ECO:0000256" key="9">
    <source>
        <dbReference type="ARBA" id="ARBA00022917"/>
    </source>
</evidence>
<dbReference type="GO" id="GO:0004830">
    <property type="term" value="F:tryptophan-tRNA ligase activity"/>
    <property type="evidence" value="ECO:0007669"/>
    <property type="project" value="UniProtKB-EC"/>
</dbReference>
<organism evidence="14 15">
    <name type="scientific">Seminavis robusta</name>
    <dbReference type="NCBI Taxonomy" id="568900"/>
    <lineage>
        <taxon>Eukaryota</taxon>
        <taxon>Sar</taxon>
        <taxon>Stramenopiles</taxon>
        <taxon>Ochrophyta</taxon>
        <taxon>Bacillariophyta</taxon>
        <taxon>Bacillariophyceae</taxon>
        <taxon>Bacillariophycidae</taxon>
        <taxon>Naviculales</taxon>
        <taxon>Naviculaceae</taxon>
        <taxon>Seminavis</taxon>
    </lineage>
</organism>
<name>A0A9N8DIJ4_9STRA</name>
<dbReference type="SUPFAM" id="SSF52374">
    <property type="entry name" value="Nucleotidylyl transferase"/>
    <property type="match status" value="1"/>
</dbReference>
<comment type="similarity">
    <text evidence="2">Belongs to the class-I aminoacyl-tRNA synthetase family.</text>
</comment>
<dbReference type="FunFam" id="3.40.50.620:FF:000033">
    <property type="entry name" value="tryptophan--tRNA ligase, cytoplasmic"/>
    <property type="match status" value="1"/>
</dbReference>
<dbReference type="PRINTS" id="PR01039">
    <property type="entry name" value="TRNASYNTHTRP"/>
</dbReference>
<evidence type="ECO:0000313" key="15">
    <source>
        <dbReference type="Proteomes" id="UP001153069"/>
    </source>
</evidence>
<evidence type="ECO:0000256" key="7">
    <source>
        <dbReference type="ARBA" id="ARBA00022741"/>
    </source>
</evidence>
<reference evidence="14" key="1">
    <citation type="submission" date="2020-06" db="EMBL/GenBank/DDBJ databases">
        <authorList>
            <consortium name="Plant Systems Biology data submission"/>
        </authorList>
    </citation>
    <scope>NUCLEOTIDE SEQUENCE</scope>
    <source>
        <strain evidence="14">D6</strain>
    </source>
</reference>
<evidence type="ECO:0000313" key="14">
    <source>
        <dbReference type="EMBL" id="CAB9503807.1"/>
    </source>
</evidence>
<sequence>MTTEAAAADAKDGKKKKRVVVTPPCPPGVSTGYLLLRGAVGAVVGVSMLETSCSVMQPTFLKEKPVLSGKFSLSVGKKLGVGELELPEDDEARDELLTGIEKEANRCIQNGVAFSAVTTTKEAAESLLGSTVATKPPLGVFNQMHMKTKPEDAVTLAHVDQWVLAIPPSLPYATAAALDKIVVERGNQNSDIACGKKSRKDAQITIKFHVTLKQPDAPVVEASTDNTIAETSTQILCQNKVRSPEGQRLVQAAAAQQQKAQEAATKETTTPTEEETPKDEEMVVNAWEVKGKIDYTKLVKEFGSQLLTEELLQKLQDVAKGRVPRLHRFLRRNMFFSHRDLHTLLDQMQQHDGTVYLYTGRGPSSDSMHLGHLIPFLFTRWLQQAFDCPLVIQMTDDEKFLFKGVYDEQDGDNLNHFANLTIENARDIIACGFDYDKTFLFSDLDYVGRMYPNIVRIWKAVTTNTVNGIFGFDGSSNIGKIAFPAIQAAPSFASSFPTVLQADHTSKRMCLIPCAIDQDPYFRMTRDVAHKLVAKPKSNEKPHGLNGKPALIHSKFFPPLQGATGKMSSSDTNSAIFLTDTPEEIERKIKEHAFSGGRETKKEQEELGANLEIDVSYQWLRFFLEDDELLDKIGKDYGSGSGEYWSTNKVKAKLIEVLQELVAEHQQRRAKITDEEVRKWMTERSLVG</sequence>
<feature type="region of interest" description="Disordered" evidence="13">
    <location>
        <begin position="247"/>
        <end position="280"/>
    </location>
</feature>
<evidence type="ECO:0000256" key="3">
    <source>
        <dbReference type="ARBA" id="ARBA00013161"/>
    </source>
</evidence>
<dbReference type="NCBIfam" id="TIGR00233">
    <property type="entry name" value="trpS"/>
    <property type="match status" value="1"/>
</dbReference>
<dbReference type="PROSITE" id="PS00178">
    <property type="entry name" value="AA_TRNA_LIGASE_I"/>
    <property type="match status" value="1"/>
</dbReference>
<keyword evidence="15" id="KW-1185">Reference proteome</keyword>
<evidence type="ECO:0000256" key="2">
    <source>
        <dbReference type="ARBA" id="ARBA00005594"/>
    </source>
</evidence>
<dbReference type="PANTHER" id="PTHR10055:SF1">
    <property type="entry name" value="TRYPTOPHAN--TRNA LIGASE, CYTOPLASMIC"/>
    <property type="match status" value="1"/>
</dbReference>
<evidence type="ECO:0000256" key="4">
    <source>
        <dbReference type="ARBA" id="ARBA00013782"/>
    </source>
</evidence>
<accession>A0A9N8DIJ4</accession>
<dbReference type="GO" id="GO:0005737">
    <property type="term" value="C:cytoplasm"/>
    <property type="evidence" value="ECO:0007669"/>
    <property type="project" value="UniProtKB-SubCell"/>
</dbReference>
<comment type="caution">
    <text evidence="14">The sequence shown here is derived from an EMBL/GenBank/DDBJ whole genome shotgun (WGS) entry which is preliminary data.</text>
</comment>
<dbReference type="EC" id="6.1.1.2" evidence="3"/>
<dbReference type="CDD" id="cd00806">
    <property type="entry name" value="TrpRS_core"/>
    <property type="match status" value="1"/>
</dbReference>
<keyword evidence="10" id="KW-0030">Aminoacyl-tRNA synthetase</keyword>
<dbReference type="Gene3D" id="1.10.240.10">
    <property type="entry name" value="Tyrosyl-Transfer RNA Synthetase"/>
    <property type="match status" value="1"/>
</dbReference>
<evidence type="ECO:0000256" key="11">
    <source>
        <dbReference type="ARBA" id="ARBA00030268"/>
    </source>
</evidence>
<dbReference type="PANTHER" id="PTHR10055">
    <property type="entry name" value="TRYPTOPHANYL-TRNA SYNTHETASE"/>
    <property type="match status" value="1"/>
</dbReference>
<evidence type="ECO:0000256" key="1">
    <source>
        <dbReference type="ARBA" id="ARBA00004496"/>
    </source>
</evidence>
<dbReference type="AlphaFoldDB" id="A0A9N8DIJ4"/>